<keyword evidence="3" id="KW-0597">Phosphoprotein</keyword>
<reference evidence="15" key="1">
    <citation type="submission" date="2018-05" db="EMBL/GenBank/DDBJ databases">
        <authorList>
            <person name="Li X."/>
        </authorList>
    </citation>
    <scope>NUCLEOTIDE SEQUENCE [LARGE SCALE GENOMIC DNA]</scope>
    <source>
        <strain evidence="15">HKS-05</strain>
    </source>
</reference>
<dbReference type="GO" id="GO:0005524">
    <property type="term" value="F:ATP binding"/>
    <property type="evidence" value="ECO:0007669"/>
    <property type="project" value="UniProtKB-KW"/>
</dbReference>
<dbReference type="InterPro" id="IPR004358">
    <property type="entry name" value="Sig_transdc_His_kin-like_C"/>
</dbReference>
<comment type="caution">
    <text evidence="14">The sequence shown here is derived from an EMBL/GenBank/DDBJ whole genome shotgun (WGS) entry which is preliminary data.</text>
</comment>
<dbReference type="PROSITE" id="PS50113">
    <property type="entry name" value="PAC"/>
    <property type="match status" value="1"/>
</dbReference>
<evidence type="ECO:0000256" key="9">
    <source>
        <dbReference type="SAM" id="MobiDB-lite"/>
    </source>
</evidence>
<evidence type="ECO:0000256" key="3">
    <source>
        <dbReference type="ARBA" id="ARBA00022553"/>
    </source>
</evidence>
<evidence type="ECO:0000256" key="1">
    <source>
        <dbReference type="ARBA" id="ARBA00000085"/>
    </source>
</evidence>
<keyword evidence="7" id="KW-0067">ATP-binding</keyword>
<dbReference type="InterPro" id="IPR000014">
    <property type="entry name" value="PAS"/>
</dbReference>
<keyword evidence="5" id="KW-0547">Nucleotide-binding</keyword>
<feature type="domain" description="PAC" evidence="13">
    <location>
        <begin position="212"/>
        <end position="264"/>
    </location>
</feature>
<dbReference type="Gene3D" id="1.10.287.130">
    <property type="match status" value="1"/>
</dbReference>
<dbReference type="Pfam" id="PF00512">
    <property type="entry name" value="HisKA"/>
    <property type="match status" value="1"/>
</dbReference>
<dbReference type="InterPro" id="IPR005467">
    <property type="entry name" value="His_kinase_dom"/>
</dbReference>
<dbReference type="PANTHER" id="PTHR43065:SF10">
    <property type="entry name" value="PEROXIDE STRESS-ACTIVATED HISTIDINE KINASE MAK3"/>
    <property type="match status" value="1"/>
</dbReference>
<proteinExistence type="predicted"/>
<name>A0A328AZI5_9CAUL</name>
<dbReference type="InterPro" id="IPR036890">
    <property type="entry name" value="HATPase_C_sf"/>
</dbReference>
<dbReference type="SMART" id="SM00086">
    <property type="entry name" value="PAC"/>
    <property type="match status" value="1"/>
</dbReference>
<feature type="transmembrane region" description="Helical" evidence="10">
    <location>
        <begin position="34"/>
        <end position="56"/>
    </location>
</feature>
<dbReference type="Pfam" id="PF00989">
    <property type="entry name" value="PAS"/>
    <property type="match status" value="1"/>
</dbReference>
<dbReference type="InterPro" id="IPR035965">
    <property type="entry name" value="PAS-like_dom_sf"/>
</dbReference>
<dbReference type="InterPro" id="IPR036097">
    <property type="entry name" value="HisK_dim/P_sf"/>
</dbReference>
<evidence type="ECO:0000259" key="11">
    <source>
        <dbReference type="PROSITE" id="PS50109"/>
    </source>
</evidence>
<keyword evidence="10" id="KW-1133">Transmembrane helix</keyword>
<keyword evidence="4" id="KW-0808">Transferase</keyword>
<dbReference type="Pfam" id="PF02518">
    <property type="entry name" value="HATPase_c"/>
    <property type="match status" value="1"/>
</dbReference>
<dbReference type="InterPro" id="IPR013767">
    <property type="entry name" value="PAS_fold"/>
</dbReference>
<dbReference type="GO" id="GO:0006355">
    <property type="term" value="P:regulation of DNA-templated transcription"/>
    <property type="evidence" value="ECO:0007669"/>
    <property type="project" value="InterPro"/>
</dbReference>
<dbReference type="Gene3D" id="3.30.450.20">
    <property type="entry name" value="PAS domain"/>
    <property type="match status" value="2"/>
</dbReference>
<keyword evidence="8" id="KW-0902">Two-component regulatory system</keyword>
<keyword evidence="10" id="KW-0812">Transmembrane</keyword>
<dbReference type="Gene3D" id="3.30.565.10">
    <property type="entry name" value="Histidine kinase-like ATPase, C-terminal domain"/>
    <property type="match status" value="1"/>
</dbReference>
<evidence type="ECO:0000256" key="2">
    <source>
        <dbReference type="ARBA" id="ARBA00012438"/>
    </source>
</evidence>
<evidence type="ECO:0000259" key="13">
    <source>
        <dbReference type="PROSITE" id="PS50113"/>
    </source>
</evidence>
<dbReference type="SMART" id="SM00387">
    <property type="entry name" value="HATPase_c"/>
    <property type="match status" value="1"/>
</dbReference>
<dbReference type="PANTHER" id="PTHR43065">
    <property type="entry name" value="SENSOR HISTIDINE KINASE"/>
    <property type="match status" value="1"/>
</dbReference>
<dbReference type="PROSITE" id="PS50109">
    <property type="entry name" value="HIS_KIN"/>
    <property type="match status" value="1"/>
</dbReference>
<dbReference type="InterPro" id="IPR003661">
    <property type="entry name" value="HisK_dim/P_dom"/>
</dbReference>
<evidence type="ECO:0000256" key="7">
    <source>
        <dbReference type="ARBA" id="ARBA00022840"/>
    </source>
</evidence>
<dbReference type="SUPFAM" id="SSF55785">
    <property type="entry name" value="PYP-like sensor domain (PAS domain)"/>
    <property type="match status" value="2"/>
</dbReference>
<dbReference type="SMART" id="SM00091">
    <property type="entry name" value="PAS"/>
    <property type="match status" value="1"/>
</dbReference>
<dbReference type="OrthoDB" id="9789238at2"/>
<evidence type="ECO:0000313" key="14">
    <source>
        <dbReference type="EMBL" id="RAK60333.1"/>
    </source>
</evidence>
<feature type="transmembrane region" description="Helical" evidence="10">
    <location>
        <begin position="62"/>
        <end position="82"/>
    </location>
</feature>
<dbReference type="EMBL" id="QFYP01000001">
    <property type="protein sequence ID" value="RAK60333.1"/>
    <property type="molecule type" value="Genomic_DNA"/>
</dbReference>
<keyword evidence="6 14" id="KW-0418">Kinase</keyword>
<dbReference type="CDD" id="cd00130">
    <property type="entry name" value="PAS"/>
    <property type="match status" value="1"/>
</dbReference>
<feature type="domain" description="Histidine kinase" evidence="11">
    <location>
        <begin position="448"/>
        <end position="663"/>
    </location>
</feature>
<protein>
    <recommendedName>
        <fullName evidence="2">histidine kinase</fullName>
        <ecNumber evidence="2">2.7.13.3</ecNumber>
    </recommendedName>
</protein>
<evidence type="ECO:0000256" key="10">
    <source>
        <dbReference type="SAM" id="Phobius"/>
    </source>
</evidence>
<keyword evidence="15" id="KW-1185">Reference proteome</keyword>
<dbReference type="NCBIfam" id="TIGR00229">
    <property type="entry name" value="sensory_box"/>
    <property type="match status" value="1"/>
</dbReference>
<dbReference type="AlphaFoldDB" id="A0A328AZI5"/>
<dbReference type="SUPFAM" id="SSF55874">
    <property type="entry name" value="ATPase domain of HSP90 chaperone/DNA topoisomerase II/histidine kinase"/>
    <property type="match status" value="1"/>
</dbReference>
<dbReference type="PROSITE" id="PS50112">
    <property type="entry name" value="PAS"/>
    <property type="match status" value="1"/>
</dbReference>
<evidence type="ECO:0000313" key="15">
    <source>
        <dbReference type="Proteomes" id="UP000249842"/>
    </source>
</evidence>
<dbReference type="GO" id="GO:0000155">
    <property type="term" value="F:phosphorelay sensor kinase activity"/>
    <property type="evidence" value="ECO:0007669"/>
    <property type="project" value="InterPro"/>
</dbReference>
<feature type="transmembrane region" description="Helical" evidence="10">
    <location>
        <begin position="89"/>
        <end position="108"/>
    </location>
</feature>
<evidence type="ECO:0000256" key="6">
    <source>
        <dbReference type="ARBA" id="ARBA00022777"/>
    </source>
</evidence>
<evidence type="ECO:0000256" key="4">
    <source>
        <dbReference type="ARBA" id="ARBA00022679"/>
    </source>
</evidence>
<dbReference type="InterPro" id="IPR003594">
    <property type="entry name" value="HATPase_dom"/>
</dbReference>
<feature type="region of interest" description="Disordered" evidence="9">
    <location>
        <begin position="1"/>
        <end position="33"/>
    </location>
</feature>
<dbReference type="SMART" id="SM00388">
    <property type="entry name" value="HisKA"/>
    <property type="match status" value="1"/>
</dbReference>
<dbReference type="CDD" id="cd00082">
    <property type="entry name" value="HisKA"/>
    <property type="match status" value="1"/>
</dbReference>
<accession>A0A328AZI5</accession>
<dbReference type="PRINTS" id="PR00344">
    <property type="entry name" value="BCTRLSENSOR"/>
</dbReference>
<evidence type="ECO:0000259" key="12">
    <source>
        <dbReference type="PROSITE" id="PS50112"/>
    </source>
</evidence>
<dbReference type="EC" id="2.7.13.3" evidence="2"/>
<evidence type="ECO:0000256" key="8">
    <source>
        <dbReference type="ARBA" id="ARBA00023012"/>
    </source>
</evidence>
<dbReference type="SUPFAM" id="SSF47384">
    <property type="entry name" value="Homodimeric domain of signal transducing histidine kinase"/>
    <property type="match status" value="1"/>
</dbReference>
<gene>
    <name evidence="14" type="ORF">DJ021_11205</name>
</gene>
<comment type="catalytic activity">
    <reaction evidence="1">
        <text>ATP + protein L-histidine = ADP + protein N-phospho-L-histidine.</text>
        <dbReference type="EC" id="2.7.13.3"/>
    </reaction>
</comment>
<dbReference type="InterPro" id="IPR000700">
    <property type="entry name" value="PAS-assoc_C"/>
</dbReference>
<sequence length="667" mass="71862">MVTESPMPSAVGAGSRERAGRIGRRARPRSPDAGVTRGEIIQAILALVCGVAIFAVDTFTPLGSAVAVLYGIVVMLASGVSHGWQLVRLAYVCILLTVTSYLLVHGVSYGTAPFLRFIVSLSAIFIATALVLRNQASNEALRAQAALLDLTHDAIFTRSLEDRIAFWNRGAEELYGCPAAEALGASPHQLLHTEDTADVPAISAELLRAGHWEGELTHRRRDGAQVVVASRWAVRYDESGRPVEILESNTDITNRKRADAELRRSEARYRAIFEGARVGIWSADYTGVKARLNELLAAGELAGPCAPEIAAHARTAEGFMPDLLGRITDIEVNDALVRMSGARDRADLIARVDQMLAPEATAPFSGLLQALVGQDVAYEAETPFRTFAGEPLPTWMSVAITRSDGRDRLLITVTDLRPRRHAEEALARAREDLAHANRLATFGEFTATIAHEVNQPLAAISANGAAALRWLDRPEPQLGETRAALERIIRDGRRASEIVAGIRGMLKKSDPQYARLDIPQLIDDVARLVQRELQARGATLKVRTAPDLPAVRGDHVQLQQVLINLLINGAQAMAGTPGPRTLEVNAELADDEHVLVQVRDSGAGISEENMGRLFGAFFTTKPDGMGMGLAICRSTVEAHGGRIWAERPDGPGALIAFSLPTAQAAAA</sequence>
<feature type="domain" description="PAS" evidence="12">
    <location>
        <begin position="140"/>
        <end position="210"/>
    </location>
</feature>
<dbReference type="Proteomes" id="UP000249842">
    <property type="component" value="Unassembled WGS sequence"/>
</dbReference>
<organism evidence="14 15">
    <name type="scientific">Phenylobacterium hankyongense</name>
    <dbReference type="NCBI Taxonomy" id="1813876"/>
    <lineage>
        <taxon>Bacteria</taxon>
        <taxon>Pseudomonadati</taxon>
        <taxon>Pseudomonadota</taxon>
        <taxon>Alphaproteobacteria</taxon>
        <taxon>Caulobacterales</taxon>
        <taxon>Caulobacteraceae</taxon>
        <taxon>Phenylobacterium</taxon>
    </lineage>
</organism>
<keyword evidence="10" id="KW-0472">Membrane</keyword>
<dbReference type="InterPro" id="IPR001610">
    <property type="entry name" value="PAC"/>
</dbReference>
<evidence type="ECO:0000256" key="5">
    <source>
        <dbReference type="ARBA" id="ARBA00022741"/>
    </source>
</evidence>